<dbReference type="Pfam" id="PF00999">
    <property type="entry name" value="Na_H_Exchanger"/>
    <property type="match status" value="1"/>
</dbReference>
<feature type="transmembrane region" description="Helical" evidence="8">
    <location>
        <begin position="189"/>
        <end position="214"/>
    </location>
</feature>
<dbReference type="OrthoDB" id="9793589at2"/>
<dbReference type="RefSeq" id="WP_117002930.1">
    <property type="nucleotide sequence ID" value="NZ_BMJS01000018.1"/>
</dbReference>
<feature type="domain" description="Cation/H+ exchanger transmembrane" evidence="9">
    <location>
        <begin position="27"/>
        <end position="393"/>
    </location>
</feature>
<evidence type="ECO:0000256" key="7">
    <source>
        <dbReference type="ARBA" id="ARBA00023136"/>
    </source>
</evidence>
<feature type="transmembrane region" description="Helical" evidence="8">
    <location>
        <begin position="68"/>
        <end position="87"/>
    </location>
</feature>
<evidence type="ECO:0000256" key="8">
    <source>
        <dbReference type="SAM" id="Phobius"/>
    </source>
</evidence>
<keyword evidence="11" id="KW-1185">Reference proteome</keyword>
<reference evidence="10" key="1">
    <citation type="journal article" date="2014" name="Int. J. Syst. Evol. Microbiol.">
        <title>Complete genome sequence of Corynebacterium casei LMG S-19264T (=DSM 44701T), isolated from a smear-ripened cheese.</title>
        <authorList>
            <consortium name="US DOE Joint Genome Institute (JGI-PGF)"/>
            <person name="Walter F."/>
            <person name="Albersmeier A."/>
            <person name="Kalinowski J."/>
            <person name="Ruckert C."/>
        </authorList>
    </citation>
    <scope>NUCLEOTIDE SEQUENCE</scope>
    <source>
        <strain evidence="10">CGMCC 1.15758</strain>
    </source>
</reference>
<evidence type="ECO:0000313" key="11">
    <source>
        <dbReference type="Proteomes" id="UP000636949"/>
    </source>
</evidence>
<evidence type="ECO:0000256" key="6">
    <source>
        <dbReference type="ARBA" id="ARBA00023065"/>
    </source>
</evidence>
<comment type="caution">
    <text evidence="10">The sequence shown here is derived from an EMBL/GenBank/DDBJ whole genome shotgun (WGS) entry which is preliminary data.</text>
</comment>
<proteinExistence type="predicted"/>
<dbReference type="AlphaFoldDB" id="A0A8J2Z4P2"/>
<feature type="transmembrane region" description="Helical" evidence="8">
    <location>
        <begin position="277"/>
        <end position="300"/>
    </location>
</feature>
<feature type="transmembrane region" description="Helical" evidence="8">
    <location>
        <begin position="99"/>
        <end position="122"/>
    </location>
</feature>
<reference evidence="10" key="2">
    <citation type="submission" date="2020-09" db="EMBL/GenBank/DDBJ databases">
        <authorList>
            <person name="Sun Q."/>
            <person name="Zhou Y."/>
        </authorList>
    </citation>
    <scope>NUCLEOTIDE SEQUENCE</scope>
    <source>
        <strain evidence="10">CGMCC 1.15758</strain>
    </source>
</reference>
<sequence>MHTLETLKHLFTLPLDNPVSIFAVVLVLILAAKVICHYSKIPSIIGLIITGIIVGPHALNILDQNLAVTIFATTGLLYIMFLAGLELEMKEFKLHKRKSILFGILTFIIPFTIGFPVFHYGFGFQANAAILVAIMFSTHTLIAYPMVSKKGHAKRQAVAIAVGGTIITDTVVLLILALVTGLHQEGSSMIMLISLVIGFILFSLIAFIVIPYIAKGFFYLFARKKSLHYTFVLLVVFLLALLAEIIGVDAIIGAFFAGLSLNRFVAKKKKLKAEIHFIGDTLFIPVFLISVGMIVNLYVLVDIHHVLGIAITLIIVALLSKWLAAKFTQLTLKLSPLDGRLIFGLSSAHAATTLAIILVGYKTGILSNAILNSTILLILISCLTASLVTANTLKHLSKKETLNA</sequence>
<feature type="transmembrane region" description="Helical" evidence="8">
    <location>
        <begin position="306"/>
        <end position="325"/>
    </location>
</feature>
<dbReference type="EMBL" id="BMJS01000018">
    <property type="protein sequence ID" value="GGF99917.1"/>
    <property type="molecule type" value="Genomic_DNA"/>
</dbReference>
<keyword evidence="3" id="KW-0050">Antiport</keyword>
<dbReference type="PANTHER" id="PTHR43562:SF4">
    <property type="entry name" value="NA(+)_H(+) ANTIPORTER NHAS5"/>
    <property type="match status" value="1"/>
</dbReference>
<gene>
    <name evidence="10" type="ORF">GCM10010995_16540</name>
</gene>
<feature type="transmembrane region" description="Helical" evidence="8">
    <location>
        <begin position="365"/>
        <end position="390"/>
    </location>
</feature>
<dbReference type="Proteomes" id="UP000636949">
    <property type="component" value="Unassembled WGS sequence"/>
</dbReference>
<dbReference type="GO" id="GO:1902600">
    <property type="term" value="P:proton transmembrane transport"/>
    <property type="evidence" value="ECO:0007669"/>
    <property type="project" value="InterPro"/>
</dbReference>
<dbReference type="Gene3D" id="1.20.1530.20">
    <property type="match status" value="1"/>
</dbReference>
<evidence type="ECO:0000256" key="1">
    <source>
        <dbReference type="ARBA" id="ARBA00004141"/>
    </source>
</evidence>
<keyword evidence="6" id="KW-0406">Ion transport</keyword>
<comment type="subcellular location">
    <subcellularLocation>
        <location evidence="1">Membrane</location>
        <topology evidence="1">Multi-pass membrane protein</topology>
    </subcellularLocation>
</comment>
<evidence type="ECO:0000256" key="3">
    <source>
        <dbReference type="ARBA" id="ARBA00022449"/>
    </source>
</evidence>
<dbReference type="PANTHER" id="PTHR43562">
    <property type="entry name" value="NAPA-TYPE SODIUM/HYDROGEN ANTIPORTER"/>
    <property type="match status" value="1"/>
</dbReference>
<dbReference type="InterPro" id="IPR038770">
    <property type="entry name" value="Na+/solute_symporter_sf"/>
</dbReference>
<feature type="transmembrane region" description="Helical" evidence="8">
    <location>
        <begin position="337"/>
        <end position="359"/>
    </location>
</feature>
<dbReference type="InterPro" id="IPR006153">
    <property type="entry name" value="Cation/H_exchanger_TM"/>
</dbReference>
<feature type="transmembrane region" description="Helical" evidence="8">
    <location>
        <begin position="20"/>
        <end position="36"/>
    </location>
</feature>
<keyword evidence="4 8" id="KW-0812">Transmembrane</keyword>
<feature type="transmembrane region" description="Helical" evidence="8">
    <location>
        <begin position="159"/>
        <end position="183"/>
    </location>
</feature>
<keyword evidence="5 8" id="KW-1133">Transmembrane helix</keyword>
<feature type="transmembrane region" description="Helical" evidence="8">
    <location>
        <begin position="43"/>
        <end position="62"/>
    </location>
</feature>
<name>A0A8J2Z4P2_9GAMM</name>
<evidence type="ECO:0000259" key="9">
    <source>
        <dbReference type="Pfam" id="PF00999"/>
    </source>
</evidence>
<evidence type="ECO:0000256" key="4">
    <source>
        <dbReference type="ARBA" id="ARBA00022692"/>
    </source>
</evidence>
<evidence type="ECO:0000313" key="10">
    <source>
        <dbReference type="EMBL" id="GGF99917.1"/>
    </source>
</evidence>
<feature type="transmembrane region" description="Helical" evidence="8">
    <location>
        <begin position="128"/>
        <end position="147"/>
    </location>
</feature>
<organism evidence="10 11">
    <name type="scientific">Cysteiniphilum litorale</name>
    <dbReference type="NCBI Taxonomy" id="2056700"/>
    <lineage>
        <taxon>Bacteria</taxon>
        <taxon>Pseudomonadati</taxon>
        <taxon>Pseudomonadota</taxon>
        <taxon>Gammaproteobacteria</taxon>
        <taxon>Thiotrichales</taxon>
        <taxon>Fastidiosibacteraceae</taxon>
        <taxon>Cysteiniphilum</taxon>
    </lineage>
</organism>
<keyword evidence="7 8" id="KW-0472">Membrane</keyword>
<accession>A0A8J2Z4P2</accession>
<evidence type="ECO:0000256" key="2">
    <source>
        <dbReference type="ARBA" id="ARBA00022448"/>
    </source>
</evidence>
<evidence type="ECO:0000256" key="5">
    <source>
        <dbReference type="ARBA" id="ARBA00022989"/>
    </source>
</evidence>
<protein>
    <recommendedName>
        <fullName evidence="9">Cation/H+ exchanger transmembrane domain-containing protein</fullName>
    </recommendedName>
</protein>
<dbReference type="GO" id="GO:0016020">
    <property type="term" value="C:membrane"/>
    <property type="evidence" value="ECO:0007669"/>
    <property type="project" value="UniProtKB-SubCell"/>
</dbReference>
<keyword evidence="2" id="KW-0813">Transport</keyword>
<dbReference type="GO" id="GO:0015297">
    <property type="term" value="F:antiporter activity"/>
    <property type="evidence" value="ECO:0007669"/>
    <property type="project" value="UniProtKB-KW"/>
</dbReference>